<reference evidence="1 2" key="1">
    <citation type="submission" date="2021-12" db="EMBL/GenBank/DDBJ databases">
        <title>Genome sequencing of bacteria with rrn-lacking chromosome and rrn-plasmid.</title>
        <authorList>
            <person name="Anda M."/>
            <person name="Iwasaki W."/>
        </authorList>
    </citation>
    <scope>NUCLEOTIDE SEQUENCE [LARGE SCALE GENOMIC DNA]</scope>
    <source>
        <strain evidence="1 2">NBRC 15940</strain>
    </source>
</reference>
<protein>
    <submittedName>
        <fullName evidence="1">Uncharacterized protein</fullName>
    </submittedName>
</protein>
<dbReference type="EMBL" id="BQKE01000001">
    <property type="protein sequence ID" value="GJM60341.1"/>
    <property type="molecule type" value="Genomic_DNA"/>
</dbReference>
<sequence length="642" mass="75770">MRYWFIIGFCIISHWSRAQLGPIAAVLNHLQQQEVQAMDVDRLEMDLEALLHEPLMVNQQPVDLSGLFWLDDFQQRALANYLEHFSPVFEPYELQYLQGWDQSLAKLTAPFLDFSFRKKSKPKGRRQQYLLLGFHRAFLWPSAQQEDYLGTNAWRNLRFRESRGRVQMGFNARLQAGEAWVFNPRSNQYGADFYSGYLKYAWGSGQLIVGDFQLQAGLGLVYHQGFFSGKGTDPLLAFNRMNTRLKAISGSFSAQFFRGFALSQRKGPHQWKAFYSQRYQDFRLENGQISTAYASGYHRNEAELLWRHNVLDRNAGILYTYANKENGLYAGANGLWKLPYQLRESGRMVGGHQVVFGGYADYTRGIHRMAIASSMNSLDGLGLNALWMAALSKRYRTGLYYRHYGSSYQEGTGQGFSETGARRGEQGLYWANRLYLTDKWRLDFYFDQFFIRAGQYRISKSFKGYEHLAGLSYRPNRQQQWSFRFKMESKAQDLREEDVRYLSLQEVKKLNMAVIHNASWNEKWSTQSRLHCSNAGQEWGILWVQDVKYRLEKWRFFGRLAIFDIEDWNSRQYVYEQNVRFQFSSPVFYRSGFRTVGMVQWVPHPNFTFWLHQVWEHYPLEKVEEQLGLNRWQWRLQAMIHW</sequence>
<organism evidence="1 2">
    <name type="scientific">Persicobacter diffluens</name>
    <dbReference type="NCBI Taxonomy" id="981"/>
    <lineage>
        <taxon>Bacteria</taxon>
        <taxon>Pseudomonadati</taxon>
        <taxon>Bacteroidota</taxon>
        <taxon>Cytophagia</taxon>
        <taxon>Cytophagales</taxon>
        <taxon>Persicobacteraceae</taxon>
        <taxon>Persicobacter</taxon>
    </lineage>
</organism>
<keyword evidence="2" id="KW-1185">Reference proteome</keyword>
<dbReference type="Proteomes" id="UP001310022">
    <property type="component" value="Unassembled WGS sequence"/>
</dbReference>
<accession>A0AAN5AKE5</accession>
<evidence type="ECO:0000313" key="1">
    <source>
        <dbReference type="EMBL" id="GJM60341.1"/>
    </source>
</evidence>
<evidence type="ECO:0000313" key="2">
    <source>
        <dbReference type="Proteomes" id="UP001310022"/>
    </source>
</evidence>
<proteinExistence type="predicted"/>
<comment type="caution">
    <text evidence="1">The sequence shown here is derived from an EMBL/GenBank/DDBJ whole genome shotgun (WGS) entry which is preliminary data.</text>
</comment>
<dbReference type="RefSeq" id="WP_338236121.1">
    <property type="nucleotide sequence ID" value="NZ_BQKE01000001.1"/>
</dbReference>
<name>A0AAN5AKE5_9BACT</name>
<dbReference type="AlphaFoldDB" id="A0AAN5AKE5"/>
<gene>
    <name evidence="1" type="ORF">PEDI_08930</name>
</gene>